<dbReference type="InterPro" id="IPR011009">
    <property type="entry name" value="Kinase-like_dom_sf"/>
</dbReference>
<dbReference type="RefSeq" id="WP_132016877.1">
    <property type="nucleotide sequence ID" value="NZ_SLUN01000043.1"/>
</dbReference>
<keyword evidence="3" id="KW-1185">Reference proteome</keyword>
<gene>
    <name evidence="2" type="ORF">EDC14_10434</name>
</gene>
<organism evidence="2 3">
    <name type="scientific">Hydrogenispora ethanolica</name>
    <dbReference type="NCBI Taxonomy" id="1082276"/>
    <lineage>
        <taxon>Bacteria</taxon>
        <taxon>Bacillati</taxon>
        <taxon>Bacillota</taxon>
        <taxon>Hydrogenispora</taxon>
    </lineage>
</organism>
<dbReference type="NCBIfam" id="TIGR02906">
    <property type="entry name" value="spore_CotS"/>
    <property type="match status" value="1"/>
</dbReference>
<comment type="caution">
    <text evidence="2">The sequence shown here is derived from an EMBL/GenBank/DDBJ whole genome shotgun (WGS) entry which is preliminary data.</text>
</comment>
<dbReference type="OrthoDB" id="9771902at2"/>
<keyword evidence="2" id="KW-0946">Virion</keyword>
<dbReference type="Gene3D" id="3.30.200.20">
    <property type="entry name" value="Phosphorylase Kinase, domain 1"/>
    <property type="match status" value="1"/>
</dbReference>
<protein>
    <submittedName>
        <fullName evidence="2">CotS family spore coat protein</fullName>
    </submittedName>
</protein>
<dbReference type="EMBL" id="SLUN01000043">
    <property type="protein sequence ID" value="TCL58268.1"/>
    <property type="molecule type" value="Genomic_DNA"/>
</dbReference>
<dbReference type="Gene3D" id="3.90.1200.10">
    <property type="match status" value="1"/>
</dbReference>
<reference evidence="2 3" key="1">
    <citation type="submission" date="2019-03" db="EMBL/GenBank/DDBJ databases">
        <title>Genomic Encyclopedia of Type Strains, Phase IV (KMG-IV): sequencing the most valuable type-strain genomes for metagenomic binning, comparative biology and taxonomic classification.</title>
        <authorList>
            <person name="Goeker M."/>
        </authorList>
    </citation>
    <scope>NUCLEOTIDE SEQUENCE [LARGE SCALE GENOMIC DNA]</scope>
    <source>
        <strain evidence="2 3">LX-B</strain>
    </source>
</reference>
<dbReference type="SUPFAM" id="SSF56112">
    <property type="entry name" value="Protein kinase-like (PK-like)"/>
    <property type="match status" value="1"/>
</dbReference>
<feature type="domain" description="Aminoglycoside phosphotransferase" evidence="1">
    <location>
        <begin position="84"/>
        <end position="258"/>
    </location>
</feature>
<evidence type="ECO:0000313" key="3">
    <source>
        <dbReference type="Proteomes" id="UP000295008"/>
    </source>
</evidence>
<dbReference type="GO" id="GO:0042601">
    <property type="term" value="C:endospore-forming forespore"/>
    <property type="evidence" value="ECO:0007669"/>
    <property type="project" value="TreeGrafter"/>
</dbReference>
<sequence>MQDFILALNKGYGINITALKPRGPVWKVVASQGAFCLKRTKQDHSHLLWLAKTIDDLITAGFDGLLPLLLTVQGSPYWKYNNQLFILTRWLEGEKPNFTSFKQRQTFAQLYAKLHCTSAMLSMESGPSRPDWSVEYQKRAAFLKSLKLVIPNQKKLNRTDRTILSWLDYFGTQAEFAIHGLFMNQFDFWNNQPTAGGFCHNDPAPANIIIERSWFLIDYELSKNDLFIRELATLLLRMLRMNRWNHRIFEELCEGYQRERNMSEEELRFLPYLLAFPHGFWRICSQRFEENLPWSERKFASRIWELVALEKERSSFLREIIPDFREEAHYIQGANA</sequence>
<dbReference type="Pfam" id="PF01636">
    <property type="entry name" value="APH"/>
    <property type="match status" value="1"/>
</dbReference>
<dbReference type="PANTHER" id="PTHR39179:SF1">
    <property type="entry name" value="SPORE COAT PROTEIN I"/>
    <property type="match status" value="1"/>
</dbReference>
<dbReference type="InterPro" id="IPR047175">
    <property type="entry name" value="CotS-like"/>
</dbReference>
<evidence type="ECO:0000259" key="1">
    <source>
        <dbReference type="Pfam" id="PF01636"/>
    </source>
</evidence>
<dbReference type="PANTHER" id="PTHR39179">
    <property type="entry name" value="SPORE COAT PROTEIN I"/>
    <property type="match status" value="1"/>
</dbReference>
<dbReference type="InterPro" id="IPR014255">
    <property type="entry name" value="Spore_coat_CotS"/>
</dbReference>
<keyword evidence="2" id="KW-0167">Capsid protein</keyword>
<dbReference type="AlphaFoldDB" id="A0A4R1QZ61"/>
<name>A0A4R1QZ61_HYDET</name>
<proteinExistence type="predicted"/>
<evidence type="ECO:0000313" key="2">
    <source>
        <dbReference type="EMBL" id="TCL58268.1"/>
    </source>
</evidence>
<dbReference type="InterPro" id="IPR002575">
    <property type="entry name" value="Aminoglycoside_PTrfase"/>
</dbReference>
<dbReference type="Proteomes" id="UP000295008">
    <property type="component" value="Unassembled WGS sequence"/>
</dbReference>
<accession>A0A4R1QZ61</accession>